<dbReference type="PANTHER" id="PTHR46769:SF2">
    <property type="entry name" value="FIBROCYSTIN-L ISOFORM 2 PRECURSOR-RELATED"/>
    <property type="match status" value="1"/>
</dbReference>
<dbReference type="InterPro" id="IPR019316">
    <property type="entry name" value="G8_domain"/>
</dbReference>
<evidence type="ECO:0000256" key="1">
    <source>
        <dbReference type="ARBA" id="ARBA00022729"/>
    </source>
</evidence>
<feature type="signal peptide" evidence="3">
    <location>
        <begin position="1"/>
        <end position="28"/>
    </location>
</feature>
<dbReference type="Pfam" id="PF24606">
    <property type="entry name" value="CEMIP_beta-hel"/>
    <property type="match status" value="1"/>
</dbReference>
<dbReference type="Gene3D" id="2.60.120.260">
    <property type="entry name" value="Galactose-binding domain-like"/>
    <property type="match status" value="1"/>
</dbReference>
<feature type="domain" description="G8" evidence="4">
    <location>
        <begin position="55"/>
        <end position="196"/>
    </location>
</feature>
<keyword evidence="2" id="KW-0325">Glycoprotein</keyword>
<dbReference type="PROSITE" id="PS51484">
    <property type="entry name" value="G8"/>
    <property type="match status" value="1"/>
</dbReference>
<dbReference type="Proteomes" id="UP000054558">
    <property type="component" value="Unassembled WGS sequence"/>
</dbReference>
<name>A0A1Y1HTV3_KLENI</name>
<sequence length="1168" mass="126668">MDLSLSAWWRTTLLCACILATFFQNAFGGPTDIFPPACPFTYPADTEWELWSSPLTWGNTGVIPGVGAGVGQTVEVPCGRSILLDVPRIQVYFLNVTGHLKFLDNATLGNITVETNYLLVQGQLTIGLPDQPYTQYATITLTPEANRTDLVNRRAFGGSFLSLDLGHKVFAVVGGQLHLHGMPGGSDTPAWVHVTKTAYAGDTTLSVYGDVSSWPVGGDIVVASTDYDFNQAERLKITGVSNGSAGGSVIRLGRPLTYMHWGDPLDAGIDERIIYQTAEVALLTRHILIQGVREAGNYSLEGGHFIIFQTQTPQYIEGVELTSMGQQGTLGRYPMHFHLLQDTAFSSYARKLAIHDTNQRCIVVHGTHRMLVEDNVAFNTSGHCFMVEDGIETGNNFTHNLGILQRPALRLIPPDLGEDNNTDNSPATFWITNANNSVTHNVGGGAADSGFWYELRPAVRGVSKYLPGGNTTIPRFMLLGEFFNNTAHSNGFAGLRTYPQGFHPVADDRNYINKRQLTSQVVTFQRFISYKNRLFGVFMHESDHVLITDSILSDNVVSVEFNADNYCAVSDTLIVGQTANFGRPTGCDVSSLTNCQPANCSLPMRQSSPADGSARSLPRPGIGDPIVGVSFGQDMWFQKGPNAIANVTFSNFIPQCGQQAAAVSVVGEAENFANGGDNFQGLRFSANTVPIWYNPRWQSVPMGSLNYTYEMEQAWVYALRDADGSIVGGNGGYVIANNPTMLPPNTSAVKCTFNEEWNAYACPGACYRHIRLSFQEPGWTNYTSNHDAGGTQLEITRVEDGSRMVFDGNRLGLSFNNQTFIGKVTGTWDRYFYANLYAGPEATYRLRLIGGQGGTFPATAELSLNDDVSCGQSLRLQIVSTEPAAQWQAVEETASSGFPFASFCPGNGPSGPSLPVTTSYRYVCGPTNASATHLEIVLASQSPFATTNKVQLNKASVSPSYCPPAQPCGLVGVGSVWDYRDDGLASAPAFYETPAVDRASGNTTNAWVTIPGSGWQTGRAPFSAGFANDGLNTNLAQTSGYTMKRVVTYFFRKQFYLDNPACVSQLNMGLNYLDGVVVYLNGQEVGRKNMGYRYNDYGSATNVAVNNGSFAAQQRGGAWWDSLTIGGGWQAGTNFLAVEVHTAQYRGLGMTFDSWLSAQTTCSTTSNV</sequence>
<dbReference type="OrthoDB" id="2014213at2759"/>
<dbReference type="EMBL" id="DF236976">
    <property type="protein sequence ID" value="GAQ79268.1"/>
    <property type="molecule type" value="Genomic_DNA"/>
</dbReference>
<dbReference type="InterPro" id="IPR055401">
    <property type="entry name" value="CEMIP_beta-hel_dom"/>
</dbReference>
<dbReference type="PANTHER" id="PTHR46769">
    <property type="entry name" value="POLYCYSTIC KIDNEY AND HEPATIC DISEASE 1 (AUTOSOMAL RECESSIVE)-LIKE 1"/>
    <property type="match status" value="1"/>
</dbReference>
<dbReference type="InterPro" id="IPR052387">
    <property type="entry name" value="Fibrocystin"/>
</dbReference>
<keyword evidence="6" id="KW-1185">Reference proteome</keyword>
<evidence type="ECO:0000313" key="5">
    <source>
        <dbReference type="EMBL" id="GAQ79268.1"/>
    </source>
</evidence>
<accession>A0A1Y1HTV3</accession>
<organism evidence="5 6">
    <name type="scientific">Klebsormidium nitens</name>
    <name type="common">Green alga</name>
    <name type="synonym">Ulothrix nitens</name>
    <dbReference type="NCBI Taxonomy" id="105231"/>
    <lineage>
        <taxon>Eukaryota</taxon>
        <taxon>Viridiplantae</taxon>
        <taxon>Streptophyta</taxon>
        <taxon>Klebsormidiophyceae</taxon>
        <taxon>Klebsormidiales</taxon>
        <taxon>Klebsormidiaceae</taxon>
        <taxon>Klebsormidium</taxon>
    </lineage>
</organism>
<dbReference type="Pfam" id="PF10162">
    <property type="entry name" value="G8"/>
    <property type="match status" value="1"/>
</dbReference>
<keyword evidence="1 3" id="KW-0732">Signal</keyword>
<protein>
    <recommendedName>
        <fullName evidence="4">G8 domain-containing protein</fullName>
    </recommendedName>
</protein>
<feature type="chain" id="PRO_5013254155" description="G8 domain-containing protein" evidence="3">
    <location>
        <begin position="29"/>
        <end position="1168"/>
    </location>
</feature>
<evidence type="ECO:0000313" key="6">
    <source>
        <dbReference type="Proteomes" id="UP000054558"/>
    </source>
</evidence>
<reference evidence="5 6" key="1">
    <citation type="journal article" date="2014" name="Nat. Commun.">
        <title>Klebsormidium flaccidum genome reveals primary factors for plant terrestrial adaptation.</title>
        <authorList>
            <person name="Hori K."/>
            <person name="Maruyama F."/>
            <person name="Fujisawa T."/>
            <person name="Togashi T."/>
            <person name="Yamamoto N."/>
            <person name="Seo M."/>
            <person name="Sato S."/>
            <person name="Yamada T."/>
            <person name="Mori H."/>
            <person name="Tajima N."/>
            <person name="Moriyama T."/>
            <person name="Ikeuchi M."/>
            <person name="Watanabe M."/>
            <person name="Wada H."/>
            <person name="Kobayashi K."/>
            <person name="Saito M."/>
            <person name="Masuda T."/>
            <person name="Sasaki-Sekimoto Y."/>
            <person name="Mashiguchi K."/>
            <person name="Awai K."/>
            <person name="Shimojima M."/>
            <person name="Masuda S."/>
            <person name="Iwai M."/>
            <person name="Nobusawa T."/>
            <person name="Narise T."/>
            <person name="Kondo S."/>
            <person name="Saito H."/>
            <person name="Sato R."/>
            <person name="Murakawa M."/>
            <person name="Ihara Y."/>
            <person name="Oshima-Yamada Y."/>
            <person name="Ohtaka K."/>
            <person name="Satoh M."/>
            <person name="Sonobe K."/>
            <person name="Ishii M."/>
            <person name="Ohtani R."/>
            <person name="Kanamori-Sato M."/>
            <person name="Honoki R."/>
            <person name="Miyazaki D."/>
            <person name="Mochizuki H."/>
            <person name="Umetsu J."/>
            <person name="Higashi K."/>
            <person name="Shibata D."/>
            <person name="Kamiya Y."/>
            <person name="Sato N."/>
            <person name="Nakamura Y."/>
            <person name="Tabata S."/>
            <person name="Ida S."/>
            <person name="Kurokawa K."/>
            <person name="Ohta H."/>
        </authorList>
    </citation>
    <scope>NUCLEOTIDE SEQUENCE [LARGE SCALE GENOMIC DNA]</scope>
    <source>
        <strain evidence="5 6">NIES-2285</strain>
    </source>
</reference>
<gene>
    <name evidence="5" type="ORF">KFL_000270270</name>
</gene>
<evidence type="ECO:0000256" key="3">
    <source>
        <dbReference type="SAM" id="SignalP"/>
    </source>
</evidence>
<dbReference type="AlphaFoldDB" id="A0A1Y1HTV3"/>
<evidence type="ECO:0000259" key="4">
    <source>
        <dbReference type="PROSITE" id="PS51484"/>
    </source>
</evidence>
<proteinExistence type="predicted"/>
<evidence type="ECO:0000256" key="2">
    <source>
        <dbReference type="ARBA" id="ARBA00023180"/>
    </source>
</evidence>
<dbReference type="SMART" id="SM01225">
    <property type="entry name" value="G8"/>
    <property type="match status" value="1"/>
</dbReference>
<dbReference type="STRING" id="105231.A0A1Y1HTV3"/>